<name>A0A291QU99_9BACT</name>
<dbReference type="KEGG" id="cbae:COR50_10240"/>
<dbReference type="RefSeq" id="WP_098193893.1">
    <property type="nucleotide sequence ID" value="NZ_CP023777.1"/>
</dbReference>
<proteinExistence type="predicted"/>
<evidence type="ECO:0000313" key="1">
    <source>
        <dbReference type="EMBL" id="ATL47516.1"/>
    </source>
</evidence>
<keyword evidence="2" id="KW-1185">Reference proteome</keyword>
<sequence>MKSVIVLMITGFSFGCVQSGKEVINEAAVKSGDTIIDPIVPSHFEIDYNRVVKVSPNIFPQGSNGVGAIRIFIDTASKVERFEIISARINDGGNTIYNYVSDKDSAKTQEIINALKILVNSVKVRKLGNPILHGLEPYDLAVKFE</sequence>
<accession>A0A291QU99</accession>
<dbReference type="EMBL" id="CP023777">
    <property type="protein sequence ID" value="ATL47516.1"/>
    <property type="molecule type" value="Genomic_DNA"/>
</dbReference>
<gene>
    <name evidence="1" type="ORF">COR50_10240</name>
</gene>
<dbReference type="OrthoDB" id="672740at2"/>
<dbReference type="PROSITE" id="PS51257">
    <property type="entry name" value="PROKAR_LIPOPROTEIN"/>
    <property type="match status" value="1"/>
</dbReference>
<organism evidence="1 2">
    <name type="scientific">Chitinophaga caeni</name>
    <dbReference type="NCBI Taxonomy" id="2029983"/>
    <lineage>
        <taxon>Bacteria</taxon>
        <taxon>Pseudomonadati</taxon>
        <taxon>Bacteroidota</taxon>
        <taxon>Chitinophagia</taxon>
        <taxon>Chitinophagales</taxon>
        <taxon>Chitinophagaceae</taxon>
        <taxon>Chitinophaga</taxon>
    </lineage>
</organism>
<evidence type="ECO:0000313" key="2">
    <source>
        <dbReference type="Proteomes" id="UP000220133"/>
    </source>
</evidence>
<dbReference type="Proteomes" id="UP000220133">
    <property type="component" value="Chromosome"/>
</dbReference>
<protein>
    <submittedName>
        <fullName evidence="1">Uncharacterized protein</fullName>
    </submittedName>
</protein>
<reference evidence="1 2" key="1">
    <citation type="submission" date="2017-10" db="EMBL/GenBank/DDBJ databases">
        <title>Paenichitinophaga pekingensis gen. nov., sp. nov., isolated from activated sludge.</title>
        <authorList>
            <person name="Jin D."/>
            <person name="Kong X."/>
            <person name="Deng Y."/>
            <person name="Bai Z."/>
        </authorList>
    </citation>
    <scope>NUCLEOTIDE SEQUENCE [LARGE SCALE GENOMIC DNA]</scope>
    <source>
        <strain evidence="1 2">13</strain>
    </source>
</reference>
<dbReference type="AlphaFoldDB" id="A0A291QU99"/>